<evidence type="ECO:0000313" key="11">
    <source>
        <dbReference type="RefSeq" id="XP_021837620.2"/>
    </source>
</evidence>
<keyword evidence="1" id="KW-0723">Serine/threonine-protein kinase</keyword>
<dbReference type="Gene3D" id="3.30.200.20">
    <property type="entry name" value="Phosphorylase Kinase, domain 1"/>
    <property type="match status" value="1"/>
</dbReference>
<reference evidence="11" key="2">
    <citation type="submission" date="2025-08" db="UniProtKB">
        <authorList>
            <consortium name="RefSeq"/>
        </authorList>
    </citation>
    <scope>IDENTIFICATION</scope>
    <source>
        <tissue evidence="11">Leaf</tissue>
    </source>
</reference>
<name>A0A9R0HVM3_SPIOL</name>
<dbReference type="InterPro" id="IPR000719">
    <property type="entry name" value="Prot_kinase_dom"/>
</dbReference>
<dbReference type="Gene3D" id="1.10.510.10">
    <property type="entry name" value="Transferase(Phosphotransferase) domain 1"/>
    <property type="match status" value="1"/>
</dbReference>
<dbReference type="InterPro" id="IPR011009">
    <property type="entry name" value="Kinase-like_dom_sf"/>
</dbReference>
<dbReference type="PANTHER" id="PTHR27002">
    <property type="entry name" value="RECEPTOR-LIKE SERINE/THREONINE-PROTEIN KINASE SD1-8"/>
    <property type="match status" value="1"/>
</dbReference>
<evidence type="ECO:0000256" key="8">
    <source>
        <dbReference type="SAM" id="Phobius"/>
    </source>
</evidence>
<evidence type="ECO:0000256" key="1">
    <source>
        <dbReference type="ARBA" id="ARBA00022527"/>
    </source>
</evidence>
<evidence type="ECO:0000256" key="3">
    <source>
        <dbReference type="ARBA" id="ARBA00022741"/>
    </source>
</evidence>
<evidence type="ECO:0000313" key="10">
    <source>
        <dbReference type="Proteomes" id="UP000813463"/>
    </source>
</evidence>
<keyword evidence="5 6" id="KW-0067">ATP-binding</keyword>
<dbReference type="KEGG" id="soe:110777321"/>
<proteinExistence type="predicted"/>
<dbReference type="GO" id="GO:0006950">
    <property type="term" value="P:response to stress"/>
    <property type="evidence" value="ECO:0007669"/>
    <property type="project" value="UniProtKB-ARBA"/>
</dbReference>
<dbReference type="GO" id="GO:0004674">
    <property type="term" value="F:protein serine/threonine kinase activity"/>
    <property type="evidence" value="ECO:0007669"/>
    <property type="project" value="UniProtKB-KW"/>
</dbReference>
<keyword evidence="8" id="KW-0812">Transmembrane</keyword>
<evidence type="ECO:0000259" key="9">
    <source>
        <dbReference type="PROSITE" id="PS50011"/>
    </source>
</evidence>
<feature type="binding site" evidence="6">
    <location>
        <position position="260"/>
    </location>
    <ligand>
        <name>ATP</name>
        <dbReference type="ChEBI" id="CHEBI:30616"/>
    </ligand>
</feature>
<evidence type="ECO:0000256" key="2">
    <source>
        <dbReference type="ARBA" id="ARBA00022679"/>
    </source>
</evidence>
<sequence>MAKFYVEVIILKVIIGSILLSNPIESLCSEKLKPCIESIVSFNNNQSQISIIETGFNEGLALQMEANLLDQCCGRFTVETISRDKQCFCSSISSIQEHRLSNNITILLSECSTSDGMLLFYDDDLCQDIQAPSSAPVFPLPSYVLSHTQLSPTSTPTPIPTPARNKKIIIAIIVPTVTLVVLIALCIGFFSMKRKEKPNVAQSHHQSVTDDLITVESLQYELSVLRTATVDFSPDHKIGEGGFGGVYKGTFRNGQEIAVKRLSKGSGQGDKEFKNEIVLVAKLQHRNLVRLLGFCFDKEEKLLVYEFVPNKSLDYFLFDPTKQACLNWSMRYNVIKGIARGLLYLHEDSRLRIIHRDLKAANVLLDEEMNPKISDFGLARIFEIEHAQKKTSRIVGTYGYMAPEYAMHGQFSTKSDVYSFGVIILEIVSGKRISGSNQSNFGDNLLGCAWRLWSEGRPLEFMDPTLSDSYSNTEVTLCVQIGLFCVQDDMRKRPTMPSIIHMLQADSTVSSSNPDRPSFWHDLDTSQTTSTNNIGSIPTSRSQ</sequence>
<keyword evidence="8" id="KW-0472">Membrane</keyword>
<dbReference type="SMART" id="SM00220">
    <property type="entry name" value="S_TKc"/>
    <property type="match status" value="1"/>
</dbReference>
<protein>
    <submittedName>
        <fullName evidence="11">Cysteine-rich receptor-like protein kinase 44</fullName>
    </submittedName>
</protein>
<dbReference type="PANTHER" id="PTHR27002:SF1050">
    <property type="entry name" value="CYSTEINE-RICH RECEPTOR-LIKE PROTEIN KINASE 5"/>
    <property type="match status" value="1"/>
</dbReference>
<dbReference type="Proteomes" id="UP000813463">
    <property type="component" value="Chromosome 6"/>
</dbReference>
<dbReference type="RefSeq" id="XP_021837620.2">
    <property type="nucleotide sequence ID" value="XM_021981928.2"/>
</dbReference>
<feature type="transmembrane region" description="Helical" evidence="8">
    <location>
        <begin position="168"/>
        <end position="190"/>
    </location>
</feature>
<feature type="domain" description="Protein kinase" evidence="9">
    <location>
        <begin position="232"/>
        <end position="509"/>
    </location>
</feature>
<dbReference type="CDD" id="cd14066">
    <property type="entry name" value="STKc_IRAK"/>
    <property type="match status" value="1"/>
</dbReference>
<reference evidence="10" key="1">
    <citation type="journal article" date="2021" name="Nat. Commun.">
        <title>Genomic analyses provide insights into spinach domestication and the genetic basis of agronomic traits.</title>
        <authorList>
            <person name="Cai X."/>
            <person name="Sun X."/>
            <person name="Xu C."/>
            <person name="Sun H."/>
            <person name="Wang X."/>
            <person name="Ge C."/>
            <person name="Zhang Z."/>
            <person name="Wang Q."/>
            <person name="Fei Z."/>
            <person name="Jiao C."/>
            <person name="Wang Q."/>
        </authorList>
    </citation>
    <scope>NUCLEOTIDE SEQUENCE [LARGE SCALE GENOMIC DNA]</scope>
    <source>
        <strain evidence="10">cv. Varoflay</strain>
    </source>
</reference>
<keyword evidence="10" id="KW-1185">Reference proteome</keyword>
<feature type="compositionally biased region" description="Polar residues" evidence="7">
    <location>
        <begin position="525"/>
        <end position="543"/>
    </location>
</feature>
<keyword evidence="4" id="KW-0418">Kinase</keyword>
<keyword evidence="3 6" id="KW-0547">Nucleotide-binding</keyword>
<keyword evidence="8" id="KW-1133">Transmembrane helix</keyword>
<dbReference type="PROSITE" id="PS00108">
    <property type="entry name" value="PROTEIN_KINASE_ST"/>
    <property type="match status" value="1"/>
</dbReference>
<dbReference type="InterPro" id="IPR008271">
    <property type="entry name" value="Ser/Thr_kinase_AS"/>
</dbReference>
<evidence type="ECO:0000256" key="5">
    <source>
        <dbReference type="ARBA" id="ARBA00022840"/>
    </source>
</evidence>
<dbReference type="GeneID" id="110777321"/>
<evidence type="ECO:0000256" key="6">
    <source>
        <dbReference type="PROSITE-ProRule" id="PRU10141"/>
    </source>
</evidence>
<evidence type="ECO:0000256" key="4">
    <source>
        <dbReference type="ARBA" id="ARBA00022777"/>
    </source>
</evidence>
<dbReference type="Pfam" id="PF00069">
    <property type="entry name" value="Pkinase"/>
    <property type="match status" value="1"/>
</dbReference>
<dbReference type="PROSITE" id="PS50011">
    <property type="entry name" value="PROTEIN_KINASE_DOM"/>
    <property type="match status" value="1"/>
</dbReference>
<dbReference type="GO" id="GO:0005886">
    <property type="term" value="C:plasma membrane"/>
    <property type="evidence" value="ECO:0007669"/>
    <property type="project" value="TreeGrafter"/>
</dbReference>
<keyword evidence="2" id="KW-0808">Transferase</keyword>
<dbReference type="InterPro" id="IPR017441">
    <property type="entry name" value="Protein_kinase_ATP_BS"/>
</dbReference>
<dbReference type="AlphaFoldDB" id="A0A9R0HVM3"/>
<evidence type="ECO:0000256" key="7">
    <source>
        <dbReference type="SAM" id="MobiDB-lite"/>
    </source>
</evidence>
<dbReference type="SUPFAM" id="SSF56112">
    <property type="entry name" value="Protein kinase-like (PK-like)"/>
    <property type="match status" value="1"/>
</dbReference>
<accession>A0A9R0HVM3</accession>
<dbReference type="GO" id="GO:0005524">
    <property type="term" value="F:ATP binding"/>
    <property type="evidence" value="ECO:0007669"/>
    <property type="project" value="UniProtKB-UniRule"/>
</dbReference>
<organism evidence="10 11">
    <name type="scientific">Spinacia oleracea</name>
    <name type="common">Spinach</name>
    <dbReference type="NCBI Taxonomy" id="3562"/>
    <lineage>
        <taxon>Eukaryota</taxon>
        <taxon>Viridiplantae</taxon>
        <taxon>Streptophyta</taxon>
        <taxon>Embryophyta</taxon>
        <taxon>Tracheophyta</taxon>
        <taxon>Spermatophyta</taxon>
        <taxon>Magnoliopsida</taxon>
        <taxon>eudicotyledons</taxon>
        <taxon>Gunneridae</taxon>
        <taxon>Pentapetalae</taxon>
        <taxon>Caryophyllales</taxon>
        <taxon>Chenopodiaceae</taxon>
        <taxon>Chenopodioideae</taxon>
        <taxon>Anserineae</taxon>
        <taxon>Spinacia</taxon>
    </lineage>
</organism>
<gene>
    <name evidence="11" type="primary">LOC110777321</name>
</gene>
<feature type="region of interest" description="Disordered" evidence="7">
    <location>
        <begin position="507"/>
        <end position="543"/>
    </location>
</feature>
<dbReference type="PROSITE" id="PS00107">
    <property type="entry name" value="PROTEIN_KINASE_ATP"/>
    <property type="match status" value="1"/>
</dbReference>